<dbReference type="AlphaFoldDB" id="A0A6L5ECG0"/>
<comment type="caution">
    <text evidence="2">The sequence shown here is derived from an EMBL/GenBank/DDBJ whole genome shotgun (WGS) entry which is preliminary data.</text>
</comment>
<gene>
    <name evidence="2" type="ORF">GBB84_16130</name>
</gene>
<evidence type="ECO:0000256" key="1">
    <source>
        <dbReference type="ARBA" id="ARBA00022723"/>
    </source>
</evidence>
<dbReference type="InterPro" id="IPR023198">
    <property type="entry name" value="PGP-like_dom2"/>
</dbReference>
<sequence>MDGTLVDSTEVVENEWRRFSARFDLDAEEVIAFAHGRQTIDTVIHFLGAGEEAVTAAEELDARELVILDGIVAMAGAADLLKRLPQERWALVTSASRELAINRMRAAGLPLPAVMVCAEDVAEGKPSPEGYLKAASILGYHARHCLVFEDAEAGIRAGNASGARVIAVVPDANGAQDAFACATLTMLNIVPDNNGFRITLRTAEE</sequence>
<proteinExistence type="predicted"/>
<dbReference type="PANTHER" id="PTHR43481:SF4">
    <property type="entry name" value="GLYCEROL-1-PHOSPHATE PHOSPHOHYDROLASE 1-RELATED"/>
    <property type="match status" value="1"/>
</dbReference>
<accession>A0A6L5ECG0</accession>
<dbReference type="PANTHER" id="PTHR43481">
    <property type="entry name" value="FRUCTOSE-1-PHOSPHATE PHOSPHATASE"/>
    <property type="match status" value="1"/>
</dbReference>
<keyword evidence="3" id="KW-1185">Reference proteome</keyword>
<dbReference type="EMBL" id="WHIY01000011">
    <property type="protein sequence ID" value="MPQ52435.1"/>
    <property type="molecule type" value="Genomic_DNA"/>
</dbReference>
<dbReference type="GO" id="GO:0046872">
    <property type="term" value="F:metal ion binding"/>
    <property type="evidence" value="ECO:0007669"/>
    <property type="project" value="UniProtKB-KW"/>
</dbReference>
<evidence type="ECO:0000313" key="2">
    <source>
        <dbReference type="EMBL" id="MPQ52435.1"/>
    </source>
</evidence>
<reference evidence="2 3" key="1">
    <citation type="submission" date="2019-10" db="EMBL/GenBank/DDBJ databases">
        <title>Characterization of a new Citrobacter species.</title>
        <authorList>
            <person name="Goncalves Ribeiro T."/>
            <person name="Izdebski R."/>
            <person name="Urbanowicz P."/>
            <person name="Carmeli Y."/>
            <person name="Gniadkowski M."/>
            <person name="Peixe L."/>
        </authorList>
    </citation>
    <scope>NUCLEOTIDE SEQUENCE [LARGE SCALE GENOMIC DNA]</scope>
    <source>
        <strain evidence="2 3">NMI7905_11</strain>
    </source>
</reference>
<evidence type="ECO:0000313" key="3">
    <source>
        <dbReference type="Proteomes" id="UP000475079"/>
    </source>
</evidence>
<dbReference type="GO" id="GO:0050308">
    <property type="term" value="F:sugar-phosphatase activity"/>
    <property type="evidence" value="ECO:0007669"/>
    <property type="project" value="TreeGrafter"/>
</dbReference>
<protein>
    <submittedName>
        <fullName evidence="2">HAD-IA family hydrolase</fullName>
    </submittedName>
</protein>
<keyword evidence="2" id="KW-0378">Hydrolase</keyword>
<dbReference type="InterPro" id="IPR036412">
    <property type="entry name" value="HAD-like_sf"/>
</dbReference>
<dbReference type="InterPro" id="IPR006439">
    <property type="entry name" value="HAD-SF_hydro_IA"/>
</dbReference>
<keyword evidence="1" id="KW-0479">Metal-binding</keyword>
<dbReference type="InterPro" id="IPR051806">
    <property type="entry name" value="HAD-like_SPP"/>
</dbReference>
<dbReference type="Pfam" id="PF00702">
    <property type="entry name" value="Hydrolase"/>
    <property type="match status" value="1"/>
</dbReference>
<organism evidence="2 3">
    <name type="scientific">Citrobacter telavivensis</name>
    <dbReference type="NCBI Taxonomy" id="2653932"/>
    <lineage>
        <taxon>Bacteria</taxon>
        <taxon>Pseudomonadati</taxon>
        <taxon>Pseudomonadota</taxon>
        <taxon>Gammaproteobacteria</taxon>
        <taxon>Enterobacterales</taxon>
        <taxon>Enterobacteriaceae</taxon>
        <taxon>Citrobacter</taxon>
    </lineage>
</organism>
<dbReference type="NCBIfam" id="TIGR01509">
    <property type="entry name" value="HAD-SF-IA-v3"/>
    <property type="match status" value="1"/>
</dbReference>
<dbReference type="InterPro" id="IPR023214">
    <property type="entry name" value="HAD_sf"/>
</dbReference>
<dbReference type="SUPFAM" id="SSF56784">
    <property type="entry name" value="HAD-like"/>
    <property type="match status" value="1"/>
</dbReference>
<dbReference type="Gene3D" id="1.10.150.240">
    <property type="entry name" value="Putative phosphatase, domain 2"/>
    <property type="match status" value="1"/>
</dbReference>
<name>A0A6L5ECG0_9ENTR</name>
<dbReference type="Gene3D" id="3.40.50.1000">
    <property type="entry name" value="HAD superfamily/HAD-like"/>
    <property type="match status" value="1"/>
</dbReference>
<dbReference type="Proteomes" id="UP000475079">
    <property type="component" value="Unassembled WGS sequence"/>
</dbReference>